<keyword evidence="3" id="KW-1185">Reference proteome</keyword>
<organism evidence="2 3">
    <name type="scientific">Gossypium schwendimanii</name>
    <name type="common">Cotton</name>
    <dbReference type="NCBI Taxonomy" id="34291"/>
    <lineage>
        <taxon>Eukaryota</taxon>
        <taxon>Viridiplantae</taxon>
        <taxon>Streptophyta</taxon>
        <taxon>Embryophyta</taxon>
        <taxon>Tracheophyta</taxon>
        <taxon>Spermatophyta</taxon>
        <taxon>Magnoliopsida</taxon>
        <taxon>eudicotyledons</taxon>
        <taxon>Gunneridae</taxon>
        <taxon>Pentapetalae</taxon>
        <taxon>rosids</taxon>
        <taxon>malvids</taxon>
        <taxon>Malvales</taxon>
        <taxon>Malvaceae</taxon>
        <taxon>Malvoideae</taxon>
        <taxon>Gossypium</taxon>
    </lineage>
</organism>
<protein>
    <recommendedName>
        <fullName evidence="1">Disease resistance protein At4g27190-like leucine-rich repeats domain-containing protein</fullName>
    </recommendedName>
</protein>
<name>A0A7J9N6H9_GOSSC</name>
<sequence length="225" mass="26086">PFAYAPPSLTIRSETEWWESLEWDDHPNFKKVLQPLWKLLREDKKGGNKRCSHLHMLHLLLPSGHGKNGGNRWSEMTIQTLKMFFNPLGWMKVDICVELVEILGAATSEVEEKGSDALIKFHLPKLRKLELWRLPNLKIICSKSGVMVCGSFQLIQVAGDCYKLKRIPPFVSLVGNGQPFASAPPSLTIRSETEWWELLEWNWDDHPNFKNVLQPLWKLLRYQPF</sequence>
<evidence type="ECO:0000313" key="2">
    <source>
        <dbReference type="EMBL" id="MBA0878923.1"/>
    </source>
</evidence>
<dbReference type="EMBL" id="JABFAF010273469">
    <property type="protein sequence ID" value="MBA0878923.1"/>
    <property type="molecule type" value="Genomic_DNA"/>
</dbReference>
<gene>
    <name evidence="2" type="ORF">Goshw_004382</name>
</gene>
<dbReference type="Proteomes" id="UP000593576">
    <property type="component" value="Unassembled WGS sequence"/>
</dbReference>
<dbReference type="Pfam" id="PF23247">
    <property type="entry name" value="LRR_RPS2"/>
    <property type="match status" value="1"/>
</dbReference>
<proteinExistence type="predicted"/>
<accession>A0A7J9N6H9</accession>
<feature type="non-terminal residue" evidence="2">
    <location>
        <position position="225"/>
    </location>
</feature>
<evidence type="ECO:0000259" key="1">
    <source>
        <dbReference type="Pfam" id="PF23247"/>
    </source>
</evidence>
<evidence type="ECO:0000313" key="3">
    <source>
        <dbReference type="Proteomes" id="UP000593576"/>
    </source>
</evidence>
<dbReference type="AlphaFoldDB" id="A0A7J9N6H9"/>
<comment type="caution">
    <text evidence="2">The sequence shown here is derived from an EMBL/GenBank/DDBJ whole genome shotgun (WGS) entry which is preliminary data.</text>
</comment>
<reference evidence="2 3" key="1">
    <citation type="journal article" date="2019" name="Genome Biol. Evol.">
        <title>Insights into the evolution of the New World diploid cottons (Gossypium, subgenus Houzingenia) based on genome sequencing.</title>
        <authorList>
            <person name="Grover C.E."/>
            <person name="Arick M.A. 2nd"/>
            <person name="Thrash A."/>
            <person name="Conover J.L."/>
            <person name="Sanders W.S."/>
            <person name="Peterson D.G."/>
            <person name="Frelichowski J.E."/>
            <person name="Scheffler J.A."/>
            <person name="Scheffler B.E."/>
            <person name="Wendel J.F."/>
        </authorList>
    </citation>
    <scope>NUCLEOTIDE SEQUENCE [LARGE SCALE GENOMIC DNA]</scope>
    <source>
        <strain evidence="2">1</strain>
        <tissue evidence="2">Leaf</tissue>
    </source>
</reference>
<feature type="domain" description="Disease resistance protein At4g27190-like leucine-rich repeats" evidence="1">
    <location>
        <begin position="80"/>
        <end position="169"/>
    </location>
</feature>
<dbReference type="OrthoDB" id="978508at2759"/>
<dbReference type="InterPro" id="IPR057135">
    <property type="entry name" value="At4g27190-like_LRR"/>
</dbReference>